<dbReference type="PANTHER" id="PTHR30041">
    <property type="entry name" value="ARSENATE REDUCTASE"/>
    <property type="match status" value="1"/>
</dbReference>
<dbReference type="STRING" id="867902.Ornrh_1833"/>
<dbReference type="PATRIC" id="fig|867902.3.peg.1779"/>
<organism evidence="3 4">
    <name type="scientific">Ornithobacterium rhinotracheale (strain ATCC 51463 / DSM 15997 / CCUG 23171 / CIP 104009 / LMG 9086)</name>
    <dbReference type="NCBI Taxonomy" id="867902"/>
    <lineage>
        <taxon>Bacteria</taxon>
        <taxon>Pseudomonadati</taxon>
        <taxon>Bacteroidota</taxon>
        <taxon>Flavobacteriia</taxon>
        <taxon>Flavobacteriales</taxon>
        <taxon>Weeksellaceae</taxon>
        <taxon>Ornithobacterium</taxon>
    </lineage>
</organism>
<dbReference type="Gene3D" id="3.40.30.10">
    <property type="entry name" value="Glutaredoxin"/>
    <property type="match status" value="1"/>
</dbReference>
<evidence type="ECO:0000256" key="1">
    <source>
        <dbReference type="ARBA" id="ARBA00007198"/>
    </source>
</evidence>
<name>I4A1Z8_ORNRL</name>
<evidence type="ECO:0000313" key="3">
    <source>
        <dbReference type="EMBL" id="AFL97982.1"/>
    </source>
</evidence>
<dbReference type="Pfam" id="PF03960">
    <property type="entry name" value="ArsC"/>
    <property type="match status" value="1"/>
</dbReference>
<dbReference type="RefSeq" id="WP_014791504.1">
    <property type="nucleotide sequence ID" value="NC_018016.1"/>
</dbReference>
<dbReference type="SUPFAM" id="SSF52833">
    <property type="entry name" value="Thioredoxin-like"/>
    <property type="match status" value="1"/>
</dbReference>
<dbReference type="GeneID" id="71569886"/>
<dbReference type="PROSITE" id="PS51353">
    <property type="entry name" value="ARSC"/>
    <property type="match status" value="1"/>
</dbReference>
<sequence>MKRIYYLSTCDTCKKILQSIDTQGFELVDIKQNPLSEKQLNELYAMTGSYEKLFSKRARLYKSLGLKDKNLSEADFKKYLLEDYTFLQRPVLVDGDYISVGSSPKTKKELQEKYPI</sequence>
<dbReference type="KEGG" id="orh:Ornrh_1833"/>
<dbReference type="EMBL" id="CP003283">
    <property type="protein sequence ID" value="AFL97982.1"/>
    <property type="molecule type" value="Genomic_DNA"/>
</dbReference>
<evidence type="ECO:0000256" key="2">
    <source>
        <dbReference type="PROSITE-ProRule" id="PRU01282"/>
    </source>
</evidence>
<protein>
    <submittedName>
        <fullName evidence="3">Glutaredoxin family protein, arsenate reductase</fullName>
    </submittedName>
</protein>
<accession>I4A1Z8</accession>
<keyword evidence="4" id="KW-1185">Reference proteome</keyword>
<gene>
    <name evidence="3" type="ordered locus">Ornrh_1833</name>
</gene>
<dbReference type="HOGENOM" id="CLU_116644_3_0_10"/>
<dbReference type="AlphaFoldDB" id="I4A1Z8"/>
<dbReference type="Proteomes" id="UP000006051">
    <property type="component" value="Chromosome"/>
</dbReference>
<dbReference type="eggNOG" id="COG1393">
    <property type="taxonomic scope" value="Bacteria"/>
</dbReference>
<proteinExistence type="inferred from homology"/>
<comment type="similarity">
    <text evidence="1 2">Belongs to the ArsC family.</text>
</comment>
<dbReference type="PANTHER" id="PTHR30041:SF8">
    <property type="entry name" value="PROTEIN YFFB"/>
    <property type="match status" value="1"/>
</dbReference>
<dbReference type="GeneID" id="97258438"/>
<evidence type="ECO:0000313" key="4">
    <source>
        <dbReference type="Proteomes" id="UP000006051"/>
    </source>
</evidence>
<reference evidence="3 4" key="1">
    <citation type="submission" date="2012-06" db="EMBL/GenBank/DDBJ databases">
        <title>The complete genome of Ornithobacterium rhinotracheale DSM 15997.</title>
        <authorList>
            <consortium name="US DOE Joint Genome Institute (JGI-PGF)"/>
            <person name="Lucas S."/>
            <person name="Copeland A."/>
            <person name="Lapidus A."/>
            <person name="Goodwin L."/>
            <person name="Pitluck S."/>
            <person name="Peters L."/>
            <person name="Mikhailova N."/>
            <person name="Teshima H."/>
            <person name="Kyrpides N."/>
            <person name="Mavromatis K."/>
            <person name="Pagani I."/>
            <person name="Ivanova N."/>
            <person name="Ovchinnikova G."/>
            <person name="Zeytun A."/>
            <person name="Detter J.C."/>
            <person name="Han C."/>
            <person name="Land M."/>
            <person name="Hauser L."/>
            <person name="Markowitz V."/>
            <person name="Cheng J.-F."/>
            <person name="Hugenholtz P."/>
            <person name="Woyke T."/>
            <person name="Wu D."/>
            <person name="Lang E."/>
            <person name="Kopitz M."/>
            <person name="Brambilla E."/>
            <person name="Klenk H.-P."/>
            <person name="Eisen J.A."/>
        </authorList>
    </citation>
    <scope>NUCLEOTIDE SEQUENCE [LARGE SCALE GENOMIC DNA]</scope>
    <source>
        <strain evidence="4">ATCC 51463 / DSM 15997 / CCUG 23171 / LMG 9086</strain>
    </source>
</reference>
<dbReference type="InterPro" id="IPR006660">
    <property type="entry name" value="Arsenate_reductase-like"/>
</dbReference>
<dbReference type="InterPro" id="IPR036249">
    <property type="entry name" value="Thioredoxin-like_sf"/>
</dbReference>